<protein>
    <recommendedName>
        <fullName evidence="1">LPS-assembly protein LptD central domain-containing protein</fullName>
    </recommendedName>
</protein>
<feature type="non-terminal residue" evidence="2">
    <location>
        <position position="1"/>
    </location>
</feature>
<proteinExistence type="predicted"/>
<feature type="domain" description="LPS-assembly protein LptD central" evidence="1">
    <location>
        <begin position="1"/>
        <end position="361"/>
    </location>
</feature>
<dbReference type="Pfam" id="PF19838">
    <property type="entry name" value="LptD_2"/>
    <property type="match status" value="1"/>
</dbReference>
<organism evidence="2">
    <name type="scientific">marine metagenome</name>
    <dbReference type="NCBI Taxonomy" id="408172"/>
    <lineage>
        <taxon>unclassified sequences</taxon>
        <taxon>metagenomes</taxon>
        <taxon>ecological metagenomes</taxon>
    </lineage>
</organism>
<reference evidence="2" key="1">
    <citation type="submission" date="2018-05" db="EMBL/GenBank/DDBJ databases">
        <authorList>
            <person name="Lanie J.A."/>
            <person name="Ng W.-L."/>
            <person name="Kazmierczak K.M."/>
            <person name="Andrzejewski T.M."/>
            <person name="Davidsen T.M."/>
            <person name="Wayne K.J."/>
            <person name="Tettelin H."/>
            <person name="Glass J.I."/>
            <person name="Rusch D."/>
            <person name="Podicherti R."/>
            <person name="Tsui H.-C.T."/>
            <person name="Winkler M.E."/>
        </authorList>
    </citation>
    <scope>NUCLEOTIDE SEQUENCE</scope>
</reference>
<dbReference type="EMBL" id="UINC01102519">
    <property type="protein sequence ID" value="SVC64212.1"/>
    <property type="molecule type" value="Genomic_DNA"/>
</dbReference>
<accession>A0A382NWV7</accession>
<sequence>WAANEFLNSQFSLDFFDKEGIVFHNSNRYFRRYKYSGSFNLRYNRTVATGDIADFFSNPGAVRWSSSWSHAQVLRGNQTLNVNGRYYSDSQFNQKLGINRDTRLNQKAVSNATYSKRWKKLNSSMSANLSETKNLMVKSKMDPNSIYYENPTGVGRRLVESTTVLPTLNFRKGQTQLFGASSSGVYLSYGSTLKNRGQRYYKSEALDDSTFGWGDSQSEYDNSWIHNMSLSGSSRVLKYIAIRPRLSFREEWITKYFDATAADSLGNPIDSRQVSRFKARRTGTLSVSTNTKLYGILPVKIGSLKTIRHTITPSVGFSYRPNFSDDTFGYLKKLEDNDGNIYNFDPFKGTQISTTPTGEQRNM</sequence>
<evidence type="ECO:0000259" key="1">
    <source>
        <dbReference type="Pfam" id="PF19838"/>
    </source>
</evidence>
<evidence type="ECO:0000313" key="2">
    <source>
        <dbReference type="EMBL" id="SVC64212.1"/>
    </source>
</evidence>
<dbReference type="InterPro" id="IPR045659">
    <property type="entry name" value="LptD_2"/>
</dbReference>
<dbReference type="AlphaFoldDB" id="A0A382NWV7"/>
<name>A0A382NWV7_9ZZZZ</name>
<feature type="non-terminal residue" evidence="2">
    <location>
        <position position="363"/>
    </location>
</feature>
<gene>
    <name evidence="2" type="ORF">METZ01_LOCUS317066</name>
</gene>